<name>A0A1Q6A2U7_9SPHI</name>
<dbReference type="OrthoDB" id="799114at2"/>
<dbReference type="AlphaFoldDB" id="A0A1Q6A2U7"/>
<organism evidence="1 2">
    <name type="scientific">Mucilaginibacter polytrichastri</name>
    <dbReference type="NCBI Taxonomy" id="1302689"/>
    <lineage>
        <taxon>Bacteria</taxon>
        <taxon>Pseudomonadati</taxon>
        <taxon>Bacteroidota</taxon>
        <taxon>Sphingobacteriia</taxon>
        <taxon>Sphingobacteriales</taxon>
        <taxon>Sphingobacteriaceae</taxon>
        <taxon>Mucilaginibacter</taxon>
    </lineage>
</organism>
<protein>
    <submittedName>
        <fullName evidence="1">Uncharacterized protein</fullName>
    </submittedName>
</protein>
<dbReference type="STRING" id="1302689.RG47T_3802"/>
<accession>A0A1Q6A2U7</accession>
<dbReference type="EMBL" id="MPPL01000001">
    <property type="protein sequence ID" value="OKS88336.1"/>
    <property type="molecule type" value="Genomic_DNA"/>
</dbReference>
<dbReference type="RefSeq" id="WP_074490924.1">
    <property type="nucleotide sequence ID" value="NZ_FPAM01000012.1"/>
</dbReference>
<evidence type="ECO:0000313" key="2">
    <source>
        <dbReference type="Proteomes" id="UP000186720"/>
    </source>
</evidence>
<comment type="caution">
    <text evidence="1">The sequence shown here is derived from an EMBL/GenBank/DDBJ whole genome shotgun (WGS) entry which is preliminary data.</text>
</comment>
<proteinExistence type="predicted"/>
<evidence type="ECO:0000313" key="1">
    <source>
        <dbReference type="EMBL" id="OKS88336.1"/>
    </source>
</evidence>
<reference evidence="1 2" key="1">
    <citation type="submission" date="2016-11" db="EMBL/GenBank/DDBJ databases">
        <title>Whole Genome Sequencing of Mucilaginibacter polytrichastri RG4-7(T) isolated from the moss sample.</title>
        <authorList>
            <person name="Li Y."/>
        </authorList>
    </citation>
    <scope>NUCLEOTIDE SEQUENCE [LARGE SCALE GENOMIC DNA]</scope>
    <source>
        <strain evidence="1 2">RG4-7</strain>
    </source>
</reference>
<gene>
    <name evidence="1" type="ORF">RG47T_3802</name>
</gene>
<dbReference type="Proteomes" id="UP000186720">
    <property type="component" value="Unassembled WGS sequence"/>
</dbReference>
<keyword evidence="2" id="KW-1185">Reference proteome</keyword>
<sequence>MEYINKNEDLIEQSVTEKFYPLNAIVIRFDIYQQDHRLYIDVYFSLPYHRFQSEKILKLSFIDVIEYSFYWNAADYFYNVERCKFFKSGKGYYMSLDPANESEELTEEDQDIILSKELEGYFM</sequence>